<dbReference type="InterPro" id="IPR035421">
    <property type="entry name" value="Terminase_6C"/>
</dbReference>
<gene>
    <name evidence="3" type="ORF">FBR43_13535</name>
</gene>
<evidence type="ECO:0000313" key="4">
    <source>
        <dbReference type="Proteomes" id="UP000309138"/>
    </source>
</evidence>
<dbReference type="Gene3D" id="3.40.50.300">
    <property type="entry name" value="P-loop containing nucleotide triphosphate hydrolases"/>
    <property type="match status" value="1"/>
</dbReference>
<keyword evidence="1" id="KW-1188">Viral release from host cell</keyword>
<protein>
    <submittedName>
        <fullName evidence="3">ATP-binding protein</fullName>
    </submittedName>
</protein>
<proteinExistence type="predicted"/>
<evidence type="ECO:0000259" key="2">
    <source>
        <dbReference type="Pfam" id="PF17289"/>
    </source>
</evidence>
<reference evidence="3 4" key="1">
    <citation type="submission" date="2019-04" db="EMBL/GenBank/DDBJ databases">
        <authorList>
            <person name="Yang Y."/>
            <person name="Wei D."/>
        </authorList>
    </citation>
    <scope>NUCLEOTIDE SEQUENCE [LARGE SCALE GENOMIC DNA]</scope>
    <source>
        <strain evidence="3 4">L-1-4w-11</strain>
    </source>
</reference>
<dbReference type="OrthoDB" id="4519042at2"/>
<comment type="caution">
    <text evidence="3">The sequence shown here is derived from an EMBL/GenBank/DDBJ whole genome shotgun (WGS) entry which is preliminary data.</text>
</comment>
<dbReference type="AlphaFoldDB" id="A0A4U1L626"/>
<name>A0A4U1L626_9SPHN</name>
<keyword evidence="4" id="KW-1185">Reference proteome</keyword>
<dbReference type="EMBL" id="SWKR01000002">
    <property type="protein sequence ID" value="TKD52302.1"/>
    <property type="molecule type" value="Genomic_DNA"/>
</dbReference>
<sequence length="433" mass="46548">MRLPLAELAVLPPAQRATLLNGLTRKQLRELEVRWWAWAHPGQLAPPGDWRVWLIRAGRGFGKTRAGAEWISEMARTHRDARIALVGGTIDDVARVMIDGPSGLIDVAWDDQPLQWRRDAGTLRFKSGARAFVYSAEAPEGLRGPEHDFAWCDELGKWGRGGTATWDNLMMGMRRGERPRTLVTTTPRATTLLKRVMALPDMVETRGKTRDNPALPPSFVAAMLADYGDTALGRQELDGELIEDVAGALWSRALIERVRVVEVPLLVRVVVGVDPPASATGDACGIVAVGLGVDDIGYVIDDASVAGASPATWARAVAACAERHGADRVIAEANQGGDMVAGVLKGAEATLPVKLVRATRGKVARAEPVAALYESGRVRHAGAFGLLEDELCGLVPGGGYQGPGRSPDRADACIWALTELLLRARKVAAVRRL</sequence>
<evidence type="ECO:0000256" key="1">
    <source>
        <dbReference type="ARBA" id="ARBA00022612"/>
    </source>
</evidence>
<organism evidence="3 4">
    <name type="scientific">Sphingomonas baiyangensis</name>
    <dbReference type="NCBI Taxonomy" id="2572576"/>
    <lineage>
        <taxon>Bacteria</taxon>
        <taxon>Pseudomonadati</taxon>
        <taxon>Pseudomonadota</taxon>
        <taxon>Alphaproteobacteria</taxon>
        <taxon>Sphingomonadales</taxon>
        <taxon>Sphingomonadaceae</taxon>
        <taxon>Sphingomonas</taxon>
    </lineage>
</organism>
<keyword evidence="3" id="KW-0547">Nucleotide-binding</keyword>
<dbReference type="Pfam" id="PF03237">
    <property type="entry name" value="Terminase_6N"/>
    <property type="match status" value="1"/>
</dbReference>
<dbReference type="Proteomes" id="UP000309138">
    <property type="component" value="Unassembled WGS sequence"/>
</dbReference>
<dbReference type="Gene3D" id="3.30.420.240">
    <property type="match status" value="1"/>
</dbReference>
<feature type="domain" description="Terminase large subunit gp17-like C-terminal" evidence="2">
    <location>
        <begin position="271"/>
        <end position="418"/>
    </location>
</feature>
<dbReference type="Pfam" id="PF17289">
    <property type="entry name" value="Terminase_6C"/>
    <property type="match status" value="1"/>
</dbReference>
<keyword evidence="3" id="KW-0067">ATP-binding</keyword>
<evidence type="ECO:0000313" key="3">
    <source>
        <dbReference type="EMBL" id="TKD52302.1"/>
    </source>
</evidence>
<accession>A0A4U1L626</accession>
<dbReference type="GO" id="GO:0005524">
    <property type="term" value="F:ATP binding"/>
    <property type="evidence" value="ECO:0007669"/>
    <property type="project" value="UniProtKB-KW"/>
</dbReference>
<dbReference type="InterPro" id="IPR027417">
    <property type="entry name" value="P-loop_NTPase"/>
</dbReference>